<feature type="transmembrane region" description="Helical" evidence="5">
    <location>
        <begin position="54"/>
        <end position="71"/>
    </location>
</feature>
<evidence type="ECO:0000256" key="4">
    <source>
        <dbReference type="ARBA" id="ARBA00023136"/>
    </source>
</evidence>
<keyword evidence="7" id="KW-1185">Reference proteome</keyword>
<sequence length="236" mass="25258">MSIAAPFPRTPGTLEVELKPSWRGWIHAATTPLTIAAGIVLICLGHGAAAKTGAAIFMATSILLFGNSALYHRFNWAPRAKLALKRVDHANIFLLIAGTYTPVALTMLPLVWEGVLVLSVVWAGAIAGVFFRVFWITAPRWLYVPLYLVLGWAGVAVCALSGFDPFTSTGAVAAGILIGVGGLFYTLGAIVYGTKWPGRAARHFGFHEIFHAFTAASFACHWAAMLVLALHPPFNA</sequence>
<accession>A0ABP8AK78</accession>
<dbReference type="EMBL" id="BAABBX010000005">
    <property type="protein sequence ID" value="GAA4185358.1"/>
    <property type="molecule type" value="Genomic_DNA"/>
</dbReference>
<dbReference type="Pfam" id="PF03006">
    <property type="entry name" value="HlyIII"/>
    <property type="match status" value="1"/>
</dbReference>
<feature type="transmembrane region" description="Helical" evidence="5">
    <location>
        <begin position="169"/>
        <end position="192"/>
    </location>
</feature>
<reference evidence="7" key="1">
    <citation type="journal article" date="2019" name="Int. J. Syst. Evol. Microbiol.">
        <title>The Global Catalogue of Microorganisms (GCM) 10K type strain sequencing project: providing services to taxonomists for standard genome sequencing and annotation.</title>
        <authorList>
            <consortium name="The Broad Institute Genomics Platform"/>
            <consortium name="The Broad Institute Genome Sequencing Center for Infectious Disease"/>
            <person name="Wu L."/>
            <person name="Ma J."/>
        </authorList>
    </citation>
    <scope>NUCLEOTIDE SEQUENCE [LARGE SCALE GENOMIC DNA]</scope>
    <source>
        <strain evidence="7">JCM 17593</strain>
    </source>
</reference>
<comment type="subcellular location">
    <subcellularLocation>
        <location evidence="1">Membrane</location>
        <topology evidence="1">Multi-pass membrane protein</topology>
    </subcellularLocation>
</comment>
<evidence type="ECO:0000256" key="2">
    <source>
        <dbReference type="ARBA" id="ARBA00022692"/>
    </source>
</evidence>
<evidence type="ECO:0000256" key="3">
    <source>
        <dbReference type="ARBA" id="ARBA00022989"/>
    </source>
</evidence>
<name>A0ABP8AK78_9MICO</name>
<dbReference type="RefSeq" id="WP_344773907.1">
    <property type="nucleotide sequence ID" value="NZ_BAABBX010000005.1"/>
</dbReference>
<dbReference type="InterPro" id="IPR004254">
    <property type="entry name" value="AdipoR/HlyIII-related"/>
</dbReference>
<keyword evidence="3 5" id="KW-1133">Transmembrane helix</keyword>
<feature type="transmembrane region" description="Helical" evidence="5">
    <location>
        <begin position="25"/>
        <end position="48"/>
    </location>
</feature>
<proteinExistence type="predicted"/>
<evidence type="ECO:0000256" key="1">
    <source>
        <dbReference type="ARBA" id="ARBA00004141"/>
    </source>
</evidence>
<gene>
    <name evidence="6" type="ORF">GCM10022288_07260</name>
</gene>
<dbReference type="PANTHER" id="PTHR20855:SF3">
    <property type="entry name" value="LD03007P"/>
    <property type="match status" value="1"/>
</dbReference>
<evidence type="ECO:0000313" key="7">
    <source>
        <dbReference type="Proteomes" id="UP001500213"/>
    </source>
</evidence>
<comment type="caution">
    <text evidence="6">The sequence shown here is derived from an EMBL/GenBank/DDBJ whole genome shotgun (WGS) entry which is preliminary data.</text>
</comment>
<feature type="transmembrane region" description="Helical" evidence="5">
    <location>
        <begin position="92"/>
        <end position="110"/>
    </location>
</feature>
<dbReference type="Proteomes" id="UP001500213">
    <property type="component" value="Unassembled WGS sequence"/>
</dbReference>
<keyword evidence="2 5" id="KW-0812">Transmembrane</keyword>
<feature type="transmembrane region" description="Helical" evidence="5">
    <location>
        <begin position="204"/>
        <end position="230"/>
    </location>
</feature>
<feature type="transmembrane region" description="Helical" evidence="5">
    <location>
        <begin position="142"/>
        <end position="163"/>
    </location>
</feature>
<evidence type="ECO:0000313" key="6">
    <source>
        <dbReference type="EMBL" id="GAA4185358.1"/>
    </source>
</evidence>
<dbReference type="PANTHER" id="PTHR20855">
    <property type="entry name" value="ADIPOR/PROGESTIN RECEPTOR-RELATED"/>
    <property type="match status" value="1"/>
</dbReference>
<keyword evidence="4 5" id="KW-0472">Membrane</keyword>
<protein>
    <submittedName>
        <fullName evidence="6">Hemolysin III family protein</fullName>
    </submittedName>
</protein>
<evidence type="ECO:0000256" key="5">
    <source>
        <dbReference type="SAM" id="Phobius"/>
    </source>
</evidence>
<organism evidence="6 7">
    <name type="scientific">Gryllotalpicola kribbensis</name>
    <dbReference type="NCBI Taxonomy" id="993084"/>
    <lineage>
        <taxon>Bacteria</taxon>
        <taxon>Bacillati</taxon>
        <taxon>Actinomycetota</taxon>
        <taxon>Actinomycetes</taxon>
        <taxon>Micrococcales</taxon>
        <taxon>Microbacteriaceae</taxon>
        <taxon>Gryllotalpicola</taxon>
    </lineage>
</organism>
<feature type="transmembrane region" description="Helical" evidence="5">
    <location>
        <begin position="116"/>
        <end position="135"/>
    </location>
</feature>